<reference evidence="2" key="2">
    <citation type="submission" date="2020-09" db="EMBL/GenBank/DDBJ databases">
        <authorList>
            <person name="Sun Q."/>
            <person name="Zhou Y."/>
        </authorList>
    </citation>
    <scope>NUCLEOTIDE SEQUENCE</scope>
    <source>
        <strain evidence="2">CGMCC 1.15966</strain>
    </source>
</reference>
<evidence type="ECO:0000313" key="2">
    <source>
        <dbReference type="EMBL" id="GGE10360.1"/>
    </source>
</evidence>
<dbReference type="Proteomes" id="UP000614460">
    <property type="component" value="Unassembled WGS sequence"/>
</dbReference>
<evidence type="ECO:0000256" key="1">
    <source>
        <dbReference type="SAM" id="MobiDB-lite"/>
    </source>
</evidence>
<organism evidence="2 3">
    <name type="scientific">Sphingobacterium cellulitidis</name>
    <dbReference type="NCBI Taxonomy" id="1768011"/>
    <lineage>
        <taxon>Bacteria</taxon>
        <taxon>Pseudomonadati</taxon>
        <taxon>Bacteroidota</taxon>
        <taxon>Sphingobacteriia</taxon>
        <taxon>Sphingobacteriales</taxon>
        <taxon>Sphingobacteriaceae</taxon>
        <taxon>Sphingobacterium</taxon>
    </lineage>
</organism>
<sequence length="379" mass="41688">MKDDFIESRSNVVIEVDKSSLQGEYTIKNVLITLEEVNSQVKTAVNIATGADTAVTNLTYGTYTATLTGEILMKINGQDKSMQINARKSGIVVNSETTKLALQTFISDPTANFVFKEIFFAGTLTPEGKQYNGDKYFLIHNNSSDTLYADGLFFAQSDFLTITKRDYSPDVMKEAFTSDQIFMIPGTGRQYPVAPGDDFIIANNAINHTENNANSFDLSHADFEIELIGTINIDNPNVPNAININGNMLMHNQGYTGYVMGRLPEGVDAAKFKAETAYKFSYTSANGTIMSFNSFKIPNSYVIDAVNISVKTGFEWLVTADALDMGWTYAGLVKADKERYGKSVTRKTLGALDNGKPFLKDSNNSTEDFEPATKASLLK</sequence>
<reference evidence="2" key="1">
    <citation type="journal article" date="2014" name="Int. J. Syst. Evol. Microbiol.">
        <title>Complete genome sequence of Corynebacterium casei LMG S-19264T (=DSM 44701T), isolated from a smear-ripened cheese.</title>
        <authorList>
            <consortium name="US DOE Joint Genome Institute (JGI-PGF)"/>
            <person name="Walter F."/>
            <person name="Albersmeier A."/>
            <person name="Kalinowski J."/>
            <person name="Ruckert C."/>
        </authorList>
    </citation>
    <scope>NUCLEOTIDE SEQUENCE</scope>
    <source>
        <strain evidence="2">CGMCC 1.15966</strain>
    </source>
</reference>
<dbReference type="EMBL" id="BMKM01000001">
    <property type="protein sequence ID" value="GGE10360.1"/>
    <property type="molecule type" value="Genomic_DNA"/>
</dbReference>
<dbReference type="InterPro" id="IPR032627">
    <property type="entry name" value="DUF4876"/>
</dbReference>
<keyword evidence="3" id="KW-1185">Reference proteome</keyword>
<gene>
    <name evidence="2" type="ORF">GCM10011516_05090</name>
</gene>
<comment type="caution">
    <text evidence="2">The sequence shown here is derived from an EMBL/GenBank/DDBJ whole genome shotgun (WGS) entry which is preliminary data.</text>
</comment>
<accession>A0A8H9FZ70</accession>
<dbReference type="Pfam" id="PF16215">
    <property type="entry name" value="DUF4876"/>
    <property type="match status" value="1"/>
</dbReference>
<dbReference type="AlphaFoldDB" id="A0A8H9FZ70"/>
<evidence type="ECO:0000313" key="3">
    <source>
        <dbReference type="Proteomes" id="UP000614460"/>
    </source>
</evidence>
<protein>
    <submittedName>
        <fullName evidence="2">DUF4876 domain-containing protein</fullName>
    </submittedName>
</protein>
<feature type="region of interest" description="Disordered" evidence="1">
    <location>
        <begin position="353"/>
        <end position="379"/>
    </location>
</feature>
<name>A0A8H9FZ70_9SPHI</name>
<proteinExistence type="predicted"/>